<evidence type="ECO:0000313" key="6">
    <source>
        <dbReference type="EMBL" id="VEN74437.1"/>
    </source>
</evidence>
<dbReference type="AlphaFoldDB" id="A0A484HI62"/>
<name>A0A484HI62_9BACT</name>
<dbReference type="GO" id="GO:0005829">
    <property type="term" value="C:cytosol"/>
    <property type="evidence" value="ECO:0007669"/>
    <property type="project" value="TreeGrafter"/>
</dbReference>
<gene>
    <name evidence="6" type="primary">mttC</name>
    <name evidence="6" type="ORF">EPICR_40016</name>
</gene>
<dbReference type="SUPFAM" id="SSF47644">
    <property type="entry name" value="Methionine synthase domain"/>
    <property type="match status" value="1"/>
</dbReference>
<dbReference type="Gene3D" id="1.10.1240.10">
    <property type="entry name" value="Methionine synthase domain"/>
    <property type="match status" value="1"/>
</dbReference>
<proteinExistence type="inferred from homology"/>
<dbReference type="InterPro" id="IPR036724">
    <property type="entry name" value="Cobalamin-bd_sf"/>
</dbReference>
<dbReference type="GO" id="GO:0046872">
    <property type="term" value="F:metal ion binding"/>
    <property type="evidence" value="ECO:0007669"/>
    <property type="project" value="UniProtKB-KW"/>
</dbReference>
<comment type="similarity">
    <text evidence="1">Belongs to the methylamine corrinoid protein family.</text>
</comment>
<evidence type="ECO:0000259" key="4">
    <source>
        <dbReference type="PROSITE" id="PS51332"/>
    </source>
</evidence>
<dbReference type="PANTHER" id="PTHR45833">
    <property type="entry name" value="METHIONINE SYNTHASE"/>
    <property type="match status" value="1"/>
</dbReference>
<organism evidence="6">
    <name type="scientific">uncultured Desulfobacteraceae bacterium</name>
    <dbReference type="NCBI Taxonomy" id="218296"/>
    <lineage>
        <taxon>Bacteria</taxon>
        <taxon>Pseudomonadati</taxon>
        <taxon>Thermodesulfobacteriota</taxon>
        <taxon>Desulfobacteria</taxon>
        <taxon>Desulfobacterales</taxon>
        <taxon>Desulfobacteraceae</taxon>
        <taxon>environmental samples</taxon>
    </lineage>
</organism>
<protein>
    <submittedName>
        <fullName evidence="6">Trimethylamine corrinoid protein 1</fullName>
    </submittedName>
</protein>
<dbReference type="SUPFAM" id="SSF52242">
    <property type="entry name" value="Cobalamin (vitamin B12)-binding domain"/>
    <property type="match status" value="1"/>
</dbReference>
<feature type="domain" description="B12-binding N-terminal" evidence="5">
    <location>
        <begin position="1"/>
        <end position="106"/>
    </location>
</feature>
<dbReference type="CDD" id="cd02070">
    <property type="entry name" value="corrinoid_protein_B12-BD"/>
    <property type="match status" value="1"/>
</dbReference>
<feature type="domain" description="B12-binding" evidence="4">
    <location>
        <begin position="106"/>
        <end position="227"/>
    </location>
</feature>
<evidence type="ECO:0000256" key="2">
    <source>
        <dbReference type="ARBA" id="ARBA00022723"/>
    </source>
</evidence>
<evidence type="ECO:0000256" key="1">
    <source>
        <dbReference type="ARBA" id="ARBA00010854"/>
    </source>
</evidence>
<dbReference type="InterPro" id="IPR036594">
    <property type="entry name" value="Meth_synthase_dom"/>
</dbReference>
<dbReference type="GO" id="GO:0046653">
    <property type="term" value="P:tetrahydrofolate metabolic process"/>
    <property type="evidence" value="ECO:0007669"/>
    <property type="project" value="TreeGrafter"/>
</dbReference>
<accession>A0A484HI62</accession>
<dbReference type="Pfam" id="PF02607">
    <property type="entry name" value="B12-binding_2"/>
    <property type="match status" value="1"/>
</dbReference>
<evidence type="ECO:0000259" key="5">
    <source>
        <dbReference type="PROSITE" id="PS51337"/>
    </source>
</evidence>
<dbReference type="PANTHER" id="PTHR45833:SF1">
    <property type="entry name" value="METHIONINE SYNTHASE"/>
    <property type="match status" value="1"/>
</dbReference>
<dbReference type="InterPro" id="IPR003759">
    <property type="entry name" value="Cbl-bd_cap"/>
</dbReference>
<dbReference type="GO" id="GO:0008705">
    <property type="term" value="F:methionine synthase activity"/>
    <property type="evidence" value="ECO:0007669"/>
    <property type="project" value="TreeGrafter"/>
</dbReference>
<dbReference type="EMBL" id="CAACVI010000034">
    <property type="protein sequence ID" value="VEN74437.1"/>
    <property type="molecule type" value="Genomic_DNA"/>
</dbReference>
<keyword evidence="2" id="KW-0479">Metal-binding</keyword>
<dbReference type="GO" id="GO:0031419">
    <property type="term" value="F:cobalamin binding"/>
    <property type="evidence" value="ECO:0007669"/>
    <property type="project" value="InterPro"/>
</dbReference>
<evidence type="ECO:0000256" key="3">
    <source>
        <dbReference type="ARBA" id="ARBA00023285"/>
    </source>
</evidence>
<dbReference type="Pfam" id="PF02310">
    <property type="entry name" value="B12-binding"/>
    <property type="match status" value="1"/>
</dbReference>
<dbReference type="FunFam" id="3.40.50.280:FF:000003">
    <property type="entry name" value="Dimethylamine methyltransferase corrinoid protein"/>
    <property type="match status" value="1"/>
</dbReference>
<dbReference type="PROSITE" id="PS51337">
    <property type="entry name" value="B12_BINDING_NTER"/>
    <property type="match status" value="1"/>
</dbReference>
<reference evidence="6" key="1">
    <citation type="submission" date="2019-01" db="EMBL/GenBank/DDBJ databases">
        <authorList>
            <consortium name="Genoscope - CEA"/>
            <person name="William W."/>
        </authorList>
    </citation>
    <scope>NUCLEOTIDE SEQUENCE</scope>
    <source>
        <strain evidence="6">CR-1</strain>
    </source>
</reference>
<dbReference type="PROSITE" id="PS51332">
    <property type="entry name" value="B12_BINDING"/>
    <property type="match status" value="1"/>
</dbReference>
<keyword evidence="3" id="KW-0170">Cobalt</keyword>
<dbReference type="Gene3D" id="3.40.50.280">
    <property type="entry name" value="Cobalamin-binding domain"/>
    <property type="match status" value="1"/>
</dbReference>
<dbReference type="SMART" id="SM01018">
    <property type="entry name" value="B12-binding_2"/>
    <property type="match status" value="1"/>
</dbReference>
<dbReference type="InterPro" id="IPR006158">
    <property type="entry name" value="Cobalamin-bd"/>
</dbReference>
<dbReference type="GO" id="GO:0050667">
    <property type="term" value="P:homocysteine metabolic process"/>
    <property type="evidence" value="ECO:0007669"/>
    <property type="project" value="TreeGrafter"/>
</dbReference>
<sequence length="227" mass="24687">MEQQADILKHILSNVIQGRVSQEDEGVDEGLVGQPAVTERIRHAVELGIPPREIIIKALSPAMERVGENFENGEYLIPDMLAAAECVEKAMDILKPHLSPADIKEKGKFVLATVQGDLHDIGKNIAGLMIKSEGYQVIDLGHDVVSDAIIQKIKETGAAFVGLSALLTTTMRAMAEVVEKISDAGIRDQVTIFIGGAPTSQEFADQIGADVYCRDAFHAIQKLREFE</sequence>
<dbReference type="InterPro" id="IPR050554">
    <property type="entry name" value="Met_Synthase/Corrinoid"/>
</dbReference>